<protein>
    <submittedName>
        <fullName evidence="1">Uncharacterized protein</fullName>
    </submittedName>
</protein>
<dbReference type="Proteomes" id="UP000323646">
    <property type="component" value="Unassembled WGS sequence"/>
</dbReference>
<sequence length="572" mass="66972">MVNVIKKIVIENIKGRKEMKFDKFNNGVIANYANILVAHNGFGKSTMSTAFEALKNTRINLDEKDRFYKDPSKEPRITVEMDGEKKGIFIANESRNDFYKNKIYVSVIKSPIYAKDTSKRIGGFSTKSADIRVKTIEVCKVVKSVKIDYSVKKYAHSIDIKHTMLINYNNYFDNFSFWEMLSDNIDTLGKSNGVRVKTKINQFLNNPTLENAKNAYDNEIIFTTAHFINKLEKNGSFVESKELIYKVAQMFDFYNSNKEAIKKYIKFMKYKKIKDDINEDLKLFDTTNKNIKCVEKKGVLEINFGTANDMSNGERDVLSFIGNLKKYELDFNYKYGILIIDEVFDYLDGANMLAVQFYLQKFIDRVKESGRILFPIILTHLDPVMFKNYYLKKQRVHYLESVPSQEVDSTLLQFLIDRNIRKSDEDIVIFEKAFIHYYPEEESLETEDGLVSKNDFYKDLKDNIDKCCLNNVFDPLKVVAAIRIIIEKYLYDNFDEKYKKEIIEMHRTDKKIRFAEENGVDIPFEFYLLAPLYNDSLHIDKKNMELKIKSCYLKMCNGQVQNIIKSMIERVA</sequence>
<dbReference type="InterPro" id="IPR027417">
    <property type="entry name" value="P-loop_NTPase"/>
</dbReference>
<reference evidence="1 2" key="1">
    <citation type="submission" date="2019-08" db="EMBL/GenBank/DDBJ databases">
        <title>Selenomonas sp. mPRGC5 and Selenomonas sp. mPRGC8 isolated from ruminal fluid of dairy goat (Capra hircus).</title>
        <authorList>
            <person name="Poothong S."/>
            <person name="Nuengjamnong C."/>
            <person name="Tanasupawat S."/>
        </authorList>
    </citation>
    <scope>NUCLEOTIDE SEQUENCE [LARGE SCALE GENOMIC DNA]</scope>
    <source>
        <strain evidence="2">mPRGC5</strain>
    </source>
</reference>
<proteinExistence type="predicted"/>
<keyword evidence="2" id="KW-1185">Reference proteome</keyword>
<comment type="caution">
    <text evidence="1">The sequence shown here is derived from an EMBL/GenBank/DDBJ whole genome shotgun (WGS) entry which is preliminary data.</text>
</comment>
<dbReference type="RefSeq" id="WP_149172431.1">
    <property type="nucleotide sequence ID" value="NZ_VTOY01000021.1"/>
</dbReference>
<organism evidence="1 2">
    <name type="scientific">Selenomonas ruminis</name>
    <dbReference type="NCBI Taxonomy" id="2593411"/>
    <lineage>
        <taxon>Bacteria</taxon>
        <taxon>Bacillati</taxon>
        <taxon>Bacillota</taxon>
        <taxon>Negativicutes</taxon>
        <taxon>Selenomonadales</taxon>
        <taxon>Selenomonadaceae</taxon>
        <taxon>Selenomonas</taxon>
    </lineage>
</organism>
<evidence type="ECO:0000313" key="1">
    <source>
        <dbReference type="EMBL" id="TYZ19631.1"/>
    </source>
</evidence>
<accession>A0A5D6VU70</accession>
<evidence type="ECO:0000313" key="2">
    <source>
        <dbReference type="Proteomes" id="UP000323646"/>
    </source>
</evidence>
<dbReference type="OrthoDB" id="1068645at2"/>
<dbReference type="AlphaFoldDB" id="A0A5D6VU70"/>
<name>A0A5D6VU70_9FIRM</name>
<dbReference type="SUPFAM" id="SSF52540">
    <property type="entry name" value="P-loop containing nucleoside triphosphate hydrolases"/>
    <property type="match status" value="1"/>
</dbReference>
<dbReference type="Gene3D" id="3.40.50.300">
    <property type="entry name" value="P-loop containing nucleotide triphosphate hydrolases"/>
    <property type="match status" value="1"/>
</dbReference>
<gene>
    <name evidence="1" type="ORF">FZ040_13195</name>
</gene>
<dbReference type="EMBL" id="VTOY01000021">
    <property type="protein sequence ID" value="TYZ19631.1"/>
    <property type="molecule type" value="Genomic_DNA"/>
</dbReference>